<comment type="subcellular location">
    <subcellularLocation>
        <location evidence="10">Cell inner membrane</location>
    </subcellularLocation>
    <subcellularLocation>
        <location evidence="2">Cell membrane</location>
        <topology evidence="2">Single-pass membrane protein</topology>
    </subcellularLocation>
</comment>
<dbReference type="OrthoDB" id="7619358at2"/>
<dbReference type="GO" id="GO:0009425">
    <property type="term" value="C:bacterial-type flagellum basal body"/>
    <property type="evidence" value="ECO:0007669"/>
    <property type="project" value="InterPro"/>
</dbReference>
<keyword evidence="10" id="KW-0997">Cell inner membrane</keyword>
<evidence type="ECO:0000313" key="11">
    <source>
        <dbReference type="EMBL" id="RIJ26904.1"/>
    </source>
</evidence>
<dbReference type="Pfam" id="PF03748">
    <property type="entry name" value="FliL"/>
    <property type="match status" value="1"/>
</dbReference>
<comment type="similarity">
    <text evidence="3 10">Belongs to the FliL family.</text>
</comment>
<name>A0A399R8A4_9PROT</name>
<evidence type="ECO:0000256" key="10">
    <source>
        <dbReference type="RuleBase" id="RU364125"/>
    </source>
</evidence>
<comment type="function">
    <text evidence="1 10">Controls the rotational direction of flagella during chemotaxis.</text>
</comment>
<dbReference type="InterPro" id="IPR005503">
    <property type="entry name" value="FliL"/>
</dbReference>
<evidence type="ECO:0000313" key="12">
    <source>
        <dbReference type="Proteomes" id="UP000266385"/>
    </source>
</evidence>
<keyword evidence="5 10" id="KW-0145">Chemotaxis</keyword>
<keyword evidence="8 10" id="KW-1133">Transmembrane helix</keyword>
<dbReference type="GO" id="GO:0005886">
    <property type="term" value="C:plasma membrane"/>
    <property type="evidence" value="ECO:0007669"/>
    <property type="project" value="UniProtKB-SubCell"/>
</dbReference>
<protein>
    <recommendedName>
        <fullName evidence="10">Flagellar protein FliL</fullName>
    </recommendedName>
</protein>
<dbReference type="RefSeq" id="WP_119377797.1">
    <property type="nucleotide sequence ID" value="NZ_QWFX01000016.1"/>
</dbReference>
<sequence length="169" mass="17925">MADNSEKEPAGSGDSSGGGMMAFVVIALVSAAASFGAVFFLAPSGSSEVAAICTPDGQTVSFTPDPLAREDHAYVELDDILITVGNEPASRYVKIKTAIVTDKDDAAAVKKAQPMLTDAFISYLRSIELSDFESAAFYPRLREQLSRRAEVVLGGDVSRGVLVTEFLLR</sequence>
<feature type="transmembrane region" description="Helical" evidence="10">
    <location>
        <begin position="20"/>
        <end position="42"/>
    </location>
</feature>
<comment type="caution">
    <text evidence="11">The sequence shown here is derived from an EMBL/GenBank/DDBJ whole genome shotgun (WGS) entry which is preliminary data.</text>
</comment>
<evidence type="ECO:0000256" key="6">
    <source>
        <dbReference type="ARBA" id="ARBA00022692"/>
    </source>
</evidence>
<evidence type="ECO:0000256" key="1">
    <source>
        <dbReference type="ARBA" id="ARBA00002254"/>
    </source>
</evidence>
<evidence type="ECO:0000256" key="5">
    <source>
        <dbReference type="ARBA" id="ARBA00022500"/>
    </source>
</evidence>
<evidence type="ECO:0000256" key="3">
    <source>
        <dbReference type="ARBA" id="ARBA00008281"/>
    </source>
</evidence>
<dbReference type="GO" id="GO:0071973">
    <property type="term" value="P:bacterial-type flagellum-dependent cell motility"/>
    <property type="evidence" value="ECO:0007669"/>
    <property type="project" value="InterPro"/>
</dbReference>
<dbReference type="Proteomes" id="UP000266385">
    <property type="component" value="Unassembled WGS sequence"/>
</dbReference>
<dbReference type="AlphaFoldDB" id="A0A399R8A4"/>
<organism evidence="11 12">
    <name type="scientific">Henriciella mobilis</name>
    <dbReference type="NCBI Taxonomy" id="2305467"/>
    <lineage>
        <taxon>Bacteria</taxon>
        <taxon>Pseudomonadati</taxon>
        <taxon>Pseudomonadota</taxon>
        <taxon>Alphaproteobacteria</taxon>
        <taxon>Hyphomonadales</taxon>
        <taxon>Hyphomonadaceae</taxon>
        <taxon>Henriciella</taxon>
    </lineage>
</organism>
<keyword evidence="6 10" id="KW-0812">Transmembrane</keyword>
<evidence type="ECO:0000256" key="2">
    <source>
        <dbReference type="ARBA" id="ARBA00004162"/>
    </source>
</evidence>
<accession>A0A399R8A4</accession>
<proteinExistence type="inferred from homology"/>
<keyword evidence="12" id="KW-1185">Reference proteome</keyword>
<evidence type="ECO:0000256" key="7">
    <source>
        <dbReference type="ARBA" id="ARBA00022779"/>
    </source>
</evidence>
<dbReference type="EMBL" id="QWFX01000016">
    <property type="protein sequence ID" value="RIJ26904.1"/>
    <property type="molecule type" value="Genomic_DNA"/>
</dbReference>
<gene>
    <name evidence="11" type="ORF">D1223_18415</name>
</gene>
<keyword evidence="4" id="KW-1003">Cell membrane</keyword>
<evidence type="ECO:0000256" key="4">
    <source>
        <dbReference type="ARBA" id="ARBA00022475"/>
    </source>
</evidence>
<reference evidence="11 12" key="1">
    <citation type="submission" date="2018-08" db="EMBL/GenBank/DDBJ databases">
        <title>Henriciella mobilis sp. nov., isolated from seawater.</title>
        <authorList>
            <person name="Cheng H."/>
            <person name="Wu Y.-H."/>
            <person name="Xu X.-W."/>
            <person name="Guo L.-L."/>
        </authorList>
    </citation>
    <scope>NUCLEOTIDE SEQUENCE [LARGE SCALE GENOMIC DNA]</scope>
    <source>
        <strain evidence="11 12">JN25</strain>
    </source>
</reference>
<evidence type="ECO:0000256" key="9">
    <source>
        <dbReference type="ARBA" id="ARBA00023136"/>
    </source>
</evidence>
<keyword evidence="9 10" id="KW-0472">Membrane</keyword>
<dbReference type="GO" id="GO:0006935">
    <property type="term" value="P:chemotaxis"/>
    <property type="evidence" value="ECO:0007669"/>
    <property type="project" value="UniProtKB-KW"/>
</dbReference>
<evidence type="ECO:0000256" key="8">
    <source>
        <dbReference type="ARBA" id="ARBA00022989"/>
    </source>
</evidence>
<keyword evidence="7 10" id="KW-0283">Flagellar rotation</keyword>